<dbReference type="SMART" id="SM00388">
    <property type="entry name" value="HisKA"/>
    <property type="match status" value="1"/>
</dbReference>
<dbReference type="InterPro" id="IPR003594">
    <property type="entry name" value="HATPase_dom"/>
</dbReference>
<dbReference type="InterPro" id="IPR036890">
    <property type="entry name" value="HATPase_C_sf"/>
</dbReference>
<dbReference type="InterPro" id="IPR004358">
    <property type="entry name" value="Sig_transdc_His_kin-like_C"/>
</dbReference>
<dbReference type="GO" id="GO:0009927">
    <property type="term" value="F:histidine phosphotransfer kinase activity"/>
    <property type="evidence" value="ECO:0007669"/>
    <property type="project" value="TreeGrafter"/>
</dbReference>
<dbReference type="Gene3D" id="3.40.50.2300">
    <property type="match status" value="1"/>
</dbReference>
<evidence type="ECO:0000259" key="10">
    <source>
        <dbReference type="PROSITE" id="PS50110"/>
    </source>
</evidence>
<keyword evidence="4 7" id="KW-0597">Phosphoprotein</keyword>
<dbReference type="InterPro" id="IPR001789">
    <property type="entry name" value="Sig_transdc_resp-reg_receiver"/>
</dbReference>
<dbReference type="CDD" id="cd00082">
    <property type="entry name" value="HisKA"/>
    <property type="match status" value="1"/>
</dbReference>
<feature type="domain" description="Response regulatory" evidence="10">
    <location>
        <begin position="458"/>
        <end position="577"/>
    </location>
</feature>
<dbReference type="GO" id="GO:0005886">
    <property type="term" value="C:plasma membrane"/>
    <property type="evidence" value="ECO:0007669"/>
    <property type="project" value="TreeGrafter"/>
</dbReference>
<dbReference type="Pfam" id="PF00512">
    <property type="entry name" value="HisKA"/>
    <property type="match status" value="1"/>
</dbReference>
<gene>
    <name evidence="12" type="ORF">Q8A57_09760</name>
</gene>
<dbReference type="SMART" id="SM00387">
    <property type="entry name" value="HATPase_c"/>
    <property type="match status" value="1"/>
</dbReference>
<evidence type="ECO:0000256" key="8">
    <source>
        <dbReference type="SAM" id="Coils"/>
    </source>
</evidence>
<name>A0AAW8B872_9GAMM</name>
<dbReference type="InterPro" id="IPR003660">
    <property type="entry name" value="HAMP_dom"/>
</dbReference>
<dbReference type="SMART" id="SM00448">
    <property type="entry name" value="REC"/>
    <property type="match status" value="1"/>
</dbReference>
<dbReference type="Gene3D" id="1.10.287.130">
    <property type="match status" value="1"/>
</dbReference>
<feature type="modified residue" description="4-aspartylphosphate" evidence="7">
    <location>
        <position position="508"/>
    </location>
</feature>
<comment type="subcellular location">
    <subcellularLocation>
        <location evidence="2">Membrane</location>
    </subcellularLocation>
</comment>
<evidence type="ECO:0000256" key="6">
    <source>
        <dbReference type="ARBA" id="ARBA00022777"/>
    </source>
</evidence>
<evidence type="ECO:0000259" key="11">
    <source>
        <dbReference type="PROSITE" id="PS50885"/>
    </source>
</evidence>
<dbReference type="RefSeq" id="WP_305170916.1">
    <property type="nucleotide sequence ID" value="NZ_JAUUUU010000005.1"/>
</dbReference>
<feature type="domain" description="HAMP" evidence="11">
    <location>
        <begin position="137"/>
        <end position="189"/>
    </location>
</feature>
<dbReference type="PANTHER" id="PTHR43047:SF72">
    <property type="entry name" value="OSMOSENSING HISTIDINE PROTEIN KINASE SLN1"/>
    <property type="match status" value="1"/>
</dbReference>
<accession>A0AAW8B872</accession>
<keyword evidence="6" id="KW-0418">Kinase</keyword>
<keyword evidence="5" id="KW-0808">Transferase</keyword>
<dbReference type="EMBL" id="JAUUUU010000005">
    <property type="protein sequence ID" value="MDP1521254.1"/>
    <property type="molecule type" value="Genomic_DNA"/>
</dbReference>
<proteinExistence type="predicted"/>
<dbReference type="SUPFAM" id="SSF55874">
    <property type="entry name" value="ATPase domain of HSP90 chaperone/DNA topoisomerase II/histidine kinase"/>
    <property type="match status" value="1"/>
</dbReference>
<dbReference type="SUPFAM" id="SSF52172">
    <property type="entry name" value="CheY-like"/>
    <property type="match status" value="1"/>
</dbReference>
<keyword evidence="13" id="KW-1185">Reference proteome</keyword>
<reference evidence="12" key="1">
    <citation type="journal article" date="2010" name="Int. J. Syst. Evol. Microbiol.">
        <title>Porticoccus litoralis gen. nov., sp. nov., a gammaproteobacterium isolated from the Yellow Sea.</title>
        <authorList>
            <person name="Oh H.M."/>
            <person name="Kim H."/>
            <person name="Kim K.M."/>
            <person name="Min G.S."/>
            <person name="Cho J.C."/>
        </authorList>
    </citation>
    <scope>NUCLEOTIDE SEQUENCE</scope>
    <source>
        <strain evidence="12">DSM 25064</strain>
    </source>
</reference>
<dbReference type="SMART" id="SM00304">
    <property type="entry name" value="HAMP"/>
    <property type="match status" value="1"/>
</dbReference>
<organism evidence="12 13">
    <name type="scientific">Porticoccus litoralis</name>
    <dbReference type="NCBI Taxonomy" id="434086"/>
    <lineage>
        <taxon>Bacteria</taxon>
        <taxon>Pseudomonadati</taxon>
        <taxon>Pseudomonadota</taxon>
        <taxon>Gammaproteobacteria</taxon>
        <taxon>Cellvibrionales</taxon>
        <taxon>Porticoccaceae</taxon>
        <taxon>Porticoccus</taxon>
    </lineage>
</organism>
<evidence type="ECO:0000256" key="4">
    <source>
        <dbReference type="ARBA" id="ARBA00022553"/>
    </source>
</evidence>
<dbReference type="EC" id="2.7.13.3" evidence="3"/>
<dbReference type="PROSITE" id="PS50110">
    <property type="entry name" value="RESPONSE_REGULATORY"/>
    <property type="match status" value="1"/>
</dbReference>
<dbReference type="InterPro" id="IPR003661">
    <property type="entry name" value="HisK_dim/P_dom"/>
</dbReference>
<feature type="domain" description="Histidine kinase" evidence="9">
    <location>
        <begin position="211"/>
        <end position="428"/>
    </location>
</feature>
<reference evidence="12" key="2">
    <citation type="submission" date="2023-08" db="EMBL/GenBank/DDBJ databases">
        <authorList>
            <person name="Luo J."/>
        </authorList>
    </citation>
    <scope>NUCLEOTIDE SEQUENCE</scope>
    <source>
        <strain evidence="12">DSM 25064</strain>
    </source>
</reference>
<keyword evidence="8" id="KW-0175">Coiled coil</keyword>
<evidence type="ECO:0000256" key="3">
    <source>
        <dbReference type="ARBA" id="ARBA00012438"/>
    </source>
</evidence>
<protein>
    <recommendedName>
        <fullName evidence="3">histidine kinase</fullName>
        <ecNumber evidence="3">2.7.13.3</ecNumber>
    </recommendedName>
</protein>
<dbReference type="Pfam" id="PF00072">
    <property type="entry name" value="Response_reg"/>
    <property type="match status" value="1"/>
</dbReference>
<evidence type="ECO:0000256" key="1">
    <source>
        <dbReference type="ARBA" id="ARBA00000085"/>
    </source>
</evidence>
<sequence>MPLEESTIRQSLVDAHKGTLNQLGSVVITPMLQRDYSTMFELLESQEARDGWKRIRVIRDNGKQLYPLDPWEPMIQKNEILLTQRLLFLDKSVGELQLVLDLDHDLLSISEFGYQIEALNLGLFSAGLFFMFLYFRLNIGVPLERLSDAMTALTRGDFEYPLPKVKHAELDGLLTDFKWSRENIRQHQEKLVALREEANEANRAKSNFLSHMSHELRTPLYAIIGISDFVISEQKAPQELIKKVKTISTSGQHLLSLVNDMLDLPRLEAGAIDLFLEPLSISKTFKDVSGVVQKIAEEKGKKIKFTVRENPAIVVADNTRLSQVLFNLISNACKYSPEGSEINVYYQGLSGDRGAILVCNTGRELSEEEKARIFSPFERLDIHKSLVDGAGIGLAISKRLVELMGGALSVRSDSEHEIVFAVELPITDQEPKYRDKLDYDVESEVQVGGVDVADDAKFVLVVEDDKTNQMVLAAQLEHLGYKFIMADSAKDAIERLKQLTNIDLVLTDVRMPGMSGIELTRYIRDQLEKSNSHIKIVGISAYAMDEDISKGIAAGMDAYLTKPFRLDDLRKTLSRIFL</sequence>
<dbReference type="Gene3D" id="6.10.340.10">
    <property type="match status" value="1"/>
</dbReference>
<dbReference type="Pfam" id="PF02518">
    <property type="entry name" value="HATPase_c"/>
    <property type="match status" value="1"/>
</dbReference>
<evidence type="ECO:0000313" key="12">
    <source>
        <dbReference type="EMBL" id="MDP1521254.1"/>
    </source>
</evidence>
<evidence type="ECO:0000256" key="2">
    <source>
        <dbReference type="ARBA" id="ARBA00004370"/>
    </source>
</evidence>
<dbReference type="AlphaFoldDB" id="A0AAW8B872"/>
<evidence type="ECO:0000256" key="5">
    <source>
        <dbReference type="ARBA" id="ARBA00022679"/>
    </source>
</evidence>
<dbReference type="PROSITE" id="PS50109">
    <property type="entry name" value="HIS_KIN"/>
    <property type="match status" value="1"/>
</dbReference>
<dbReference type="CDD" id="cd17546">
    <property type="entry name" value="REC_hyHK_CKI1_RcsC-like"/>
    <property type="match status" value="1"/>
</dbReference>
<dbReference type="InterPro" id="IPR005467">
    <property type="entry name" value="His_kinase_dom"/>
</dbReference>
<dbReference type="InterPro" id="IPR036097">
    <property type="entry name" value="HisK_dim/P_sf"/>
</dbReference>
<comment type="caution">
    <text evidence="12">The sequence shown here is derived from an EMBL/GenBank/DDBJ whole genome shotgun (WGS) entry which is preliminary data.</text>
</comment>
<comment type="catalytic activity">
    <reaction evidence="1">
        <text>ATP + protein L-histidine = ADP + protein N-phospho-L-histidine.</text>
        <dbReference type="EC" id="2.7.13.3"/>
    </reaction>
</comment>
<dbReference type="PRINTS" id="PR00344">
    <property type="entry name" value="BCTRLSENSOR"/>
</dbReference>
<dbReference type="Proteomes" id="UP001178354">
    <property type="component" value="Unassembled WGS sequence"/>
</dbReference>
<dbReference type="PROSITE" id="PS50885">
    <property type="entry name" value="HAMP"/>
    <property type="match status" value="1"/>
</dbReference>
<dbReference type="InterPro" id="IPR011006">
    <property type="entry name" value="CheY-like_superfamily"/>
</dbReference>
<feature type="coiled-coil region" evidence="8">
    <location>
        <begin position="177"/>
        <end position="204"/>
    </location>
</feature>
<evidence type="ECO:0000256" key="7">
    <source>
        <dbReference type="PROSITE-ProRule" id="PRU00169"/>
    </source>
</evidence>
<dbReference type="Gene3D" id="3.30.565.10">
    <property type="entry name" value="Histidine kinase-like ATPase, C-terminal domain"/>
    <property type="match status" value="1"/>
</dbReference>
<dbReference type="SUPFAM" id="SSF47384">
    <property type="entry name" value="Homodimeric domain of signal transducing histidine kinase"/>
    <property type="match status" value="1"/>
</dbReference>
<dbReference type="GO" id="GO:0000155">
    <property type="term" value="F:phosphorelay sensor kinase activity"/>
    <property type="evidence" value="ECO:0007669"/>
    <property type="project" value="InterPro"/>
</dbReference>
<evidence type="ECO:0000313" key="13">
    <source>
        <dbReference type="Proteomes" id="UP001178354"/>
    </source>
</evidence>
<dbReference type="PANTHER" id="PTHR43047">
    <property type="entry name" value="TWO-COMPONENT HISTIDINE PROTEIN KINASE"/>
    <property type="match status" value="1"/>
</dbReference>
<evidence type="ECO:0000259" key="9">
    <source>
        <dbReference type="PROSITE" id="PS50109"/>
    </source>
</evidence>